<name>A0A0B0EEP9_9BACT</name>
<evidence type="ECO:0000313" key="2">
    <source>
        <dbReference type="EMBL" id="KHE91597.1"/>
    </source>
</evidence>
<dbReference type="Pfam" id="PF01814">
    <property type="entry name" value="Hemerythrin"/>
    <property type="match status" value="1"/>
</dbReference>
<evidence type="ECO:0000313" key="3">
    <source>
        <dbReference type="Proteomes" id="UP000030652"/>
    </source>
</evidence>
<dbReference type="AlphaFoldDB" id="A0A0B0EEP9"/>
<protein>
    <recommendedName>
        <fullName evidence="1">Hemerythrin-like domain-containing protein</fullName>
    </recommendedName>
</protein>
<accession>A0A0B0EEP9</accession>
<dbReference type="EMBL" id="JRYO01000189">
    <property type="protein sequence ID" value="KHE91597.1"/>
    <property type="molecule type" value="Genomic_DNA"/>
</dbReference>
<reference evidence="2 3" key="1">
    <citation type="submission" date="2014-10" db="EMBL/GenBank/DDBJ databases">
        <title>Draft genome of anammox bacterium scalindua brodae, obtained using differential coverage binning of sequence data from two enrichment reactors.</title>
        <authorList>
            <person name="Speth D.R."/>
            <person name="Russ L."/>
            <person name="Kartal B."/>
            <person name="Op den Camp H.J."/>
            <person name="Dutilh B.E."/>
            <person name="Jetten M.S."/>
        </authorList>
    </citation>
    <scope>NUCLEOTIDE SEQUENCE [LARGE SCALE GENOMIC DNA]</scope>
    <source>
        <strain evidence="2">RU1</strain>
    </source>
</reference>
<sequence length="133" mass="14644">MGATVDAFKATHQTVVGLLEQIDSTREQQRVDALNSLKKVLLAHVCEENNIIKEAMDKPGAEGPFKSSAQRFMDELGDIAQTALLPFFDKYSSPEVVGSNDFANDFGGIKSALADRIAFEEGRFYPELEKLGF</sequence>
<evidence type="ECO:0000259" key="1">
    <source>
        <dbReference type="Pfam" id="PF01814"/>
    </source>
</evidence>
<gene>
    <name evidence="2" type="ORF">SCABRO_02651</name>
</gene>
<comment type="caution">
    <text evidence="2">The sequence shown here is derived from an EMBL/GenBank/DDBJ whole genome shotgun (WGS) entry which is preliminary data.</text>
</comment>
<proteinExistence type="predicted"/>
<feature type="domain" description="Hemerythrin-like" evidence="1">
    <location>
        <begin position="5"/>
        <end position="128"/>
    </location>
</feature>
<dbReference type="Proteomes" id="UP000030652">
    <property type="component" value="Unassembled WGS sequence"/>
</dbReference>
<dbReference type="InterPro" id="IPR012312">
    <property type="entry name" value="Hemerythrin-like"/>
</dbReference>
<organism evidence="2 3">
    <name type="scientific">Candidatus Scalindua brodae</name>
    <dbReference type="NCBI Taxonomy" id="237368"/>
    <lineage>
        <taxon>Bacteria</taxon>
        <taxon>Pseudomonadati</taxon>
        <taxon>Planctomycetota</taxon>
        <taxon>Candidatus Brocadiia</taxon>
        <taxon>Candidatus Brocadiales</taxon>
        <taxon>Candidatus Scalinduaceae</taxon>
        <taxon>Candidatus Scalindua</taxon>
    </lineage>
</organism>